<dbReference type="EMBL" id="CM007382">
    <property type="protein sequence ID" value="ONK77654.1"/>
    <property type="molecule type" value="Genomic_DNA"/>
</dbReference>
<dbReference type="GO" id="GO:0005675">
    <property type="term" value="C:transcription factor TFIIH holo complex"/>
    <property type="evidence" value="ECO:0007669"/>
    <property type="project" value="TreeGrafter"/>
</dbReference>
<feature type="region of interest" description="Disordered" evidence="2">
    <location>
        <begin position="91"/>
        <end position="113"/>
    </location>
</feature>
<protein>
    <recommendedName>
        <fullName evidence="3">MAT1 centre domain-containing protein</fullName>
    </recommendedName>
</protein>
<dbReference type="Proteomes" id="UP000243459">
    <property type="component" value="Chromosome 2"/>
</dbReference>
<dbReference type="PANTHER" id="PTHR12683">
    <property type="entry name" value="CDK-ACTIVATING KINASE ASSEMBLY FACTOR MAT1"/>
    <property type="match status" value="1"/>
</dbReference>
<keyword evidence="1" id="KW-0175">Coiled coil</keyword>
<dbReference type="GO" id="GO:0006281">
    <property type="term" value="P:DNA repair"/>
    <property type="evidence" value="ECO:0007669"/>
    <property type="project" value="TreeGrafter"/>
</dbReference>
<dbReference type="GO" id="GO:0006357">
    <property type="term" value="P:regulation of transcription by RNA polymerase II"/>
    <property type="evidence" value="ECO:0007669"/>
    <property type="project" value="TreeGrafter"/>
</dbReference>
<keyword evidence="5" id="KW-1185">Reference proteome</keyword>
<proteinExistence type="predicted"/>
<dbReference type="AlphaFoldDB" id="A0A5P1FHW5"/>
<dbReference type="InterPro" id="IPR015877">
    <property type="entry name" value="MAT1_centre"/>
</dbReference>
<accession>A0A5P1FHW5</accession>
<organism evidence="4 5">
    <name type="scientific">Asparagus officinalis</name>
    <name type="common">Garden asparagus</name>
    <dbReference type="NCBI Taxonomy" id="4686"/>
    <lineage>
        <taxon>Eukaryota</taxon>
        <taxon>Viridiplantae</taxon>
        <taxon>Streptophyta</taxon>
        <taxon>Embryophyta</taxon>
        <taxon>Tracheophyta</taxon>
        <taxon>Spermatophyta</taxon>
        <taxon>Magnoliopsida</taxon>
        <taxon>Liliopsida</taxon>
        <taxon>Asparagales</taxon>
        <taxon>Asparagaceae</taxon>
        <taxon>Asparagoideae</taxon>
        <taxon>Asparagus</taxon>
    </lineage>
</organism>
<feature type="coiled-coil region" evidence="1">
    <location>
        <begin position="57"/>
        <end position="89"/>
    </location>
</feature>
<dbReference type="Gramene" id="ONK77654">
    <property type="protein sequence ID" value="ONK77654"/>
    <property type="gene ID" value="A4U43_C02F9070"/>
</dbReference>
<sequence length="158" mass="16983">MVVSSTASSFSKEMSIRRKISSIFNKREEDFPSLREYNDYLEEVEDMTFNLIEGIDVAAIEAKIEKYRKENAEQIANAEARKAEELAAALKASKGPLHTESTDTGAAQTSQGATGGVTVQGQYAPSVVPGSVLAAARPTPPLAQLGGRIASSFRRICS</sequence>
<feature type="domain" description="MAT1 centre" evidence="3">
    <location>
        <begin position="11"/>
        <end position="91"/>
    </location>
</feature>
<dbReference type="Pfam" id="PF06391">
    <property type="entry name" value="MAT1"/>
    <property type="match status" value="1"/>
</dbReference>
<gene>
    <name evidence="4" type="ORF">A4U43_C02F9070</name>
</gene>
<name>A0A5P1FHW5_ASPOF</name>
<reference evidence="5" key="1">
    <citation type="journal article" date="2017" name="Nat. Commun.">
        <title>The asparagus genome sheds light on the origin and evolution of a young Y chromosome.</title>
        <authorList>
            <person name="Harkess A."/>
            <person name="Zhou J."/>
            <person name="Xu C."/>
            <person name="Bowers J.E."/>
            <person name="Van der Hulst R."/>
            <person name="Ayyampalayam S."/>
            <person name="Mercati F."/>
            <person name="Riccardi P."/>
            <person name="McKain M.R."/>
            <person name="Kakrana A."/>
            <person name="Tang H."/>
            <person name="Ray J."/>
            <person name="Groenendijk J."/>
            <person name="Arikit S."/>
            <person name="Mathioni S.M."/>
            <person name="Nakano M."/>
            <person name="Shan H."/>
            <person name="Telgmann-Rauber A."/>
            <person name="Kanno A."/>
            <person name="Yue Z."/>
            <person name="Chen H."/>
            <person name="Li W."/>
            <person name="Chen Y."/>
            <person name="Xu X."/>
            <person name="Zhang Y."/>
            <person name="Luo S."/>
            <person name="Chen H."/>
            <person name="Gao J."/>
            <person name="Mao Z."/>
            <person name="Pires J.C."/>
            <person name="Luo M."/>
            <person name="Kudrna D."/>
            <person name="Wing R.A."/>
            <person name="Meyers B.C."/>
            <person name="Yi K."/>
            <person name="Kong H."/>
            <person name="Lavrijsen P."/>
            <person name="Sunseri F."/>
            <person name="Falavigna A."/>
            <person name="Ye Y."/>
            <person name="Leebens-Mack J.H."/>
            <person name="Chen G."/>
        </authorList>
    </citation>
    <scope>NUCLEOTIDE SEQUENCE [LARGE SCALE GENOMIC DNA]</scope>
    <source>
        <strain evidence="5">cv. DH0086</strain>
    </source>
</reference>
<feature type="compositionally biased region" description="Low complexity" evidence="2">
    <location>
        <begin position="104"/>
        <end position="113"/>
    </location>
</feature>
<dbReference type="PANTHER" id="PTHR12683:SF13">
    <property type="entry name" value="CDK-ACTIVATING KINASE ASSEMBLY FACTOR MAT1"/>
    <property type="match status" value="1"/>
</dbReference>
<evidence type="ECO:0000313" key="4">
    <source>
        <dbReference type="EMBL" id="ONK77654.1"/>
    </source>
</evidence>
<evidence type="ECO:0000256" key="1">
    <source>
        <dbReference type="SAM" id="Coils"/>
    </source>
</evidence>
<evidence type="ECO:0000256" key="2">
    <source>
        <dbReference type="SAM" id="MobiDB-lite"/>
    </source>
</evidence>
<evidence type="ECO:0000259" key="3">
    <source>
        <dbReference type="Pfam" id="PF06391"/>
    </source>
</evidence>
<dbReference type="OMA" id="WTESIKS"/>
<evidence type="ECO:0000313" key="5">
    <source>
        <dbReference type="Proteomes" id="UP000243459"/>
    </source>
</evidence>